<dbReference type="HOGENOM" id="CLU_2230796_0_0_9"/>
<proteinExistence type="predicted"/>
<dbReference type="Proteomes" id="UP000001572">
    <property type="component" value="Chromosome"/>
</dbReference>
<reference evidence="2" key="1">
    <citation type="journal article" date="2016" name="Genome Announc.">
        <title>Complete genome sequence of Alkaliphilus metalliredigens strain QYMF, an alkaliphilic and metal-reducing bacterium isolated from borax-contaminated leachate ponds.</title>
        <authorList>
            <person name="Hwang C."/>
            <person name="Copeland A."/>
            <person name="Lucas S."/>
            <person name="Lapidus A."/>
            <person name="Barry K."/>
            <person name="Detter J.C."/>
            <person name="Glavina Del Rio T."/>
            <person name="Hammon N."/>
            <person name="Israni S."/>
            <person name="Dalin E."/>
            <person name="Tice H."/>
            <person name="Pitluck S."/>
            <person name="Chertkov O."/>
            <person name="Brettin T."/>
            <person name="Bruce D."/>
            <person name="Han C."/>
            <person name="Schmutz J."/>
            <person name="Larimer F."/>
            <person name="Land M.L."/>
            <person name="Hauser L."/>
            <person name="Kyrpides N."/>
            <person name="Mikhailova N."/>
            <person name="Ye Q."/>
            <person name="Zhou J."/>
            <person name="Richardson P."/>
            <person name="Fields M.W."/>
        </authorList>
    </citation>
    <scope>NUCLEOTIDE SEQUENCE [LARGE SCALE GENOMIC DNA]</scope>
    <source>
        <strain evidence="2">QYMF</strain>
    </source>
</reference>
<name>A6TW08_ALKMQ</name>
<accession>A6TW08</accession>
<organism evidence="1 2">
    <name type="scientific">Alkaliphilus metalliredigens (strain QYMF)</name>
    <dbReference type="NCBI Taxonomy" id="293826"/>
    <lineage>
        <taxon>Bacteria</taxon>
        <taxon>Bacillati</taxon>
        <taxon>Bacillota</taxon>
        <taxon>Clostridia</taxon>
        <taxon>Peptostreptococcales</taxon>
        <taxon>Natronincolaceae</taxon>
        <taxon>Alkaliphilus</taxon>
    </lineage>
</organism>
<keyword evidence="2" id="KW-1185">Reference proteome</keyword>
<gene>
    <name evidence="1" type="ordered locus">Amet_4302</name>
</gene>
<dbReference type="AlphaFoldDB" id="A6TW08"/>
<evidence type="ECO:0000313" key="1">
    <source>
        <dbReference type="EMBL" id="ABR50376.1"/>
    </source>
</evidence>
<protein>
    <submittedName>
        <fullName evidence="1">Uncharacterized protein</fullName>
    </submittedName>
</protein>
<dbReference type="STRING" id="293826.Amet_4302"/>
<evidence type="ECO:0000313" key="2">
    <source>
        <dbReference type="Proteomes" id="UP000001572"/>
    </source>
</evidence>
<dbReference type="KEGG" id="amt:Amet_4302"/>
<sequence>MCSSSLITLKNILTQLSQDIFLCHFHDSIQLLMSFFEYLKSEQLKKHYFKRISKYFDIVNAYTYKNIDFDIFGKSHVRLLVIDLEKGFMITIKRGREVQRFYEVE</sequence>
<dbReference type="EMBL" id="CP000724">
    <property type="protein sequence ID" value="ABR50376.1"/>
    <property type="molecule type" value="Genomic_DNA"/>
</dbReference>